<dbReference type="Pfam" id="PF07690">
    <property type="entry name" value="MFS_1"/>
    <property type="match status" value="1"/>
</dbReference>
<organism evidence="11 12">
    <name type="scientific">Dactylonectria macrodidyma</name>
    <dbReference type="NCBI Taxonomy" id="307937"/>
    <lineage>
        <taxon>Eukaryota</taxon>
        <taxon>Fungi</taxon>
        <taxon>Dikarya</taxon>
        <taxon>Ascomycota</taxon>
        <taxon>Pezizomycotina</taxon>
        <taxon>Sordariomycetes</taxon>
        <taxon>Hypocreomycetidae</taxon>
        <taxon>Hypocreales</taxon>
        <taxon>Nectriaceae</taxon>
        <taxon>Dactylonectria</taxon>
    </lineage>
</organism>
<comment type="caution">
    <text evidence="11">The sequence shown here is derived from an EMBL/GenBank/DDBJ whole genome shotgun (WGS) entry which is preliminary data.</text>
</comment>
<evidence type="ECO:0000313" key="12">
    <source>
        <dbReference type="Proteomes" id="UP000738349"/>
    </source>
</evidence>
<dbReference type="Pfam" id="PF09962">
    <property type="entry name" value="DUF2196"/>
    <property type="match status" value="1"/>
</dbReference>
<dbReference type="InterPro" id="IPR020846">
    <property type="entry name" value="MFS_dom"/>
</dbReference>
<dbReference type="InterPro" id="IPR036259">
    <property type="entry name" value="MFS_trans_sf"/>
</dbReference>
<evidence type="ECO:0000256" key="6">
    <source>
        <dbReference type="ARBA" id="ARBA00023136"/>
    </source>
</evidence>
<dbReference type="PROSITE" id="PS50850">
    <property type="entry name" value="MFS"/>
    <property type="match status" value="1"/>
</dbReference>
<feature type="transmembrane region" description="Helical" evidence="9">
    <location>
        <begin position="216"/>
        <end position="238"/>
    </location>
</feature>
<dbReference type="InterPro" id="IPR011701">
    <property type="entry name" value="MFS"/>
</dbReference>
<feature type="transmembrane region" description="Helical" evidence="9">
    <location>
        <begin position="389"/>
        <end position="408"/>
    </location>
</feature>
<keyword evidence="3" id="KW-0813">Transport</keyword>
<reference evidence="11" key="1">
    <citation type="journal article" date="2021" name="Nat. Commun.">
        <title>Genetic determinants of endophytism in the Arabidopsis root mycobiome.</title>
        <authorList>
            <person name="Mesny F."/>
            <person name="Miyauchi S."/>
            <person name="Thiergart T."/>
            <person name="Pickel B."/>
            <person name="Atanasova L."/>
            <person name="Karlsson M."/>
            <person name="Huettel B."/>
            <person name="Barry K.W."/>
            <person name="Haridas S."/>
            <person name="Chen C."/>
            <person name="Bauer D."/>
            <person name="Andreopoulos W."/>
            <person name="Pangilinan J."/>
            <person name="LaButti K."/>
            <person name="Riley R."/>
            <person name="Lipzen A."/>
            <person name="Clum A."/>
            <person name="Drula E."/>
            <person name="Henrissat B."/>
            <person name="Kohler A."/>
            <person name="Grigoriev I.V."/>
            <person name="Martin F.M."/>
            <person name="Hacquard S."/>
        </authorList>
    </citation>
    <scope>NUCLEOTIDE SEQUENCE</scope>
    <source>
        <strain evidence="11">MPI-CAGE-AT-0147</strain>
    </source>
</reference>
<feature type="transmembrane region" description="Helical" evidence="9">
    <location>
        <begin position="60"/>
        <end position="85"/>
    </location>
</feature>
<feature type="compositionally biased region" description="Basic residues" evidence="8">
    <location>
        <begin position="570"/>
        <end position="579"/>
    </location>
</feature>
<dbReference type="Gene3D" id="1.20.1720.10">
    <property type="entry name" value="Multidrug resistance protein D"/>
    <property type="match status" value="1"/>
</dbReference>
<dbReference type="Proteomes" id="UP000738349">
    <property type="component" value="Unassembled WGS sequence"/>
</dbReference>
<feature type="region of interest" description="Disordered" evidence="8">
    <location>
        <begin position="650"/>
        <end position="729"/>
    </location>
</feature>
<keyword evidence="6 9" id="KW-0472">Membrane</keyword>
<evidence type="ECO:0000256" key="2">
    <source>
        <dbReference type="ARBA" id="ARBA00007520"/>
    </source>
</evidence>
<dbReference type="InterPro" id="IPR019240">
    <property type="entry name" value="DUF2196"/>
</dbReference>
<evidence type="ECO:0000256" key="3">
    <source>
        <dbReference type="ARBA" id="ARBA00022448"/>
    </source>
</evidence>
<feature type="domain" description="Major facilitator superfamily (MFS) profile" evidence="10">
    <location>
        <begin position="63"/>
        <end position="513"/>
    </location>
</feature>
<feature type="transmembrane region" description="Helical" evidence="9">
    <location>
        <begin position="326"/>
        <end position="351"/>
    </location>
</feature>
<dbReference type="FunFam" id="1.20.1720.10:FF:000012">
    <property type="entry name" value="MFS toxin efflux pump (AflT)"/>
    <property type="match status" value="1"/>
</dbReference>
<proteinExistence type="inferred from homology"/>
<keyword evidence="12" id="KW-1185">Reference proteome</keyword>
<comment type="subcellular location">
    <subcellularLocation>
        <location evidence="1">Membrane</location>
        <topology evidence="1">Multi-pass membrane protein</topology>
    </subcellularLocation>
</comment>
<dbReference type="AlphaFoldDB" id="A0A9P9ESN2"/>
<comment type="similarity">
    <text evidence="2">Belongs to the major facilitator superfamily. TCR/Tet family.</text>
</comment>
<evidence type="ECO:0000256" key="8">
    <source>
        <dbReference type="SAM" id="MobiDB-lite"/>
    </source>
</evidence>
<sequence>MSSTTLEKPRAEPQPIFEDEKADPSSSSPTLYDEDDVNRTSPEGTVPKENVEEYVSGWKLISLMISITLAAFLMLLDMSIITTAIPRITEQFHSLDDIGWYGSSYNLASAALQPLSGKLYTYFKSKWLFLGFLFVFEVGCLICGVATSSIMLIIGRTVAGMGASGIQNGAFTIIAASTPLEKRPALVGVLMAGAQLGLVVGPLVGGALTEYTTWRWCFYINLPIGAICTVLIMLVHIPDRVVHTDDSILHTLRTKLDLTGFIVFAPCTVMFLLALQWGGLDYSWDSATVIGLFCGGGATLVLFLLWEYRVGDGAMIPLPVIRKKEVWASCLTMMFLFTSVFVASYYLPIYFQSVKGDTPFTSGVNLLPGILSQMAAAILSGFLAQRVGYYLPFAVVSAAVIAIGSGLLSTLAPHTSTARWAGYQFVVGFGRGLGMQMPIISIQANTPPEITSIATAVLVFAQTFGGAVFVSISNVIFNNKLKDELTARLPHLDVNTIIDAGATGVDKVVPSKDLPGALAAYAKGVDAVFYLSVASSCIMFFTAFGMGLLYFTTTQKGSPLSKQIDTMNRPRNRQPRPPRKNQSGGRGGRGVPSIPQQAAGTIPTVRQVVPGASVYIVLKEDQPTGQETKGIVKDLLTRGNHHRGIKVRLQDGQVGRVQRMGDRSVPTPLPGSDTTAASGSGPTASSSRFSSRYTDVRYDEEFPEGPPPRSLVDFMPQLDSPPRASGEGNAAAGVASVKCPFCEEFEGDEVAVTHHIDQKHLM</sequence>
<evidence type="ECO:0000256" key="1">
    <source>
        <dbReference type="ARBA" id="ARBA00004141"/>
    </source>
</evidence>
<feature type="region of interest" description="Disordered" evidence="8">
    <location>
        <begin position="1"/>
        <end position="45"/>
    </location>
</feature>
<evidence type="ECO:0000256" key="9">
    <source>
        <dbReference type="SAM" id="Phobius"/>
    </source>
</evidence>
<feature type="transmembrane region" description="Helical" evidence="9">
    <location>
        <begin position="258"/>
        <end position="275"/>
    </location>
</feature>
<dbReference type="Gene3D" id="1.20.1250.20">
    <property type="entry name" value="MFS general substrate transporter like domains"/>
    <property type="match status" value="1"/>
</dbReference>
<evidence type="ECO:0000259" key="10">
    <source>
        <dbReference type="PROSITE" id="PS50850"/>
    </source>
</evidence>
<dbReference type="PANTHER" id="PTHR23501:SF193">
    <property type="entry name" value="MULTIDRUG TRANSPORTER, PUTATIVE (AFU_ORTHOLOGUE AFUA_8G00940)-RELATED"/>
    <property type="match status" value="1"/>
</dbReference>
<accession>A0A9P9ESN2</accession>
<evidence type="ECO:0000256" key="7">
    <source>
        <dbReference type="ARBA" id="ARBA00023180"/>
    </source>
</evidence>
<dbReference type="EMBL" id="JAGMUV010000009">
    <property type="protein sequence ID" value="KAH7143861.1"/>
    <property type="molecule type" value="Genomic_DNA"/>
</dbReference>
<keyword evidence="7" id="KW-0325">Glycoprotein</keyword>
<dbReference type="OrthoDB" id="10021397at2759"/>
<feature type="transmembrane region" description="Helical" evidence="9">
    <location>
        <begin position="453"/>
        <end position="477"/>
    </location>
</feature>
<evidence type="ECO:0000256" key="5">
    <source>
        <dbReference type="ARBA" id="ARBA00022989"/>
    </source>
</evidence>
<evidence type="ECO:0000313" key="11">
    <source>
        <dbReference type="EMBL" id="KAH7143861.1"/>
    </source>
</evidence>
<keyword evidence="4 9" id="KW-0812">Transmembrane</keyword>
<feature type="compositionally biased region" description="Low complexity" evidence="8">
    <location>
        <begin position="671"/>
        <end position="691"/>
    </location>
</feature>
<evidence type="ECO:0000256" key="4">
    <source>
        <dbReference type="ARBA" id="ARBA00022692"/>
    </source>
</evidence>
<dbReference type="CDD" id="cd17502">
    <property type="entry name" value="MFS_Azr1_MDR_like"/>
    <property type="match status" value="1"/>
</dbReference>
<feature type="transmembrane region" description="Helical" evidence="9">
    <location>
        <begin position="363"/>
        <end position="383"/>
    </location>
</feature>
<dbReference type="SUPFAM" id="SSF103473">
    <property type="entry name" value="MFS general substrate transporter"/>
    <property type="match status" value="1"/>
</dbReference>
<dbReference type="GO" id="GO:0005886">
    <property type="term" value="C:plasma membrane"/>
    <property type="evidence" value="ECO:0007669"/>
    <property type="project" value="TreeGrafter"/>
</dbReference>
<feature type="transmembrane region" description="Helical" evidence="9">
    <location>
        <begin position="528"/>
        <end position="551"/>
    </location>
</feature>
<feature type="transmembrane region" description="Helical" evidence="9">
    <location>
        <begin position="185"/>
        <end position="204"/>
    </location>
</feature>
<dbReference type="FunFam" id="1.20.1250.20:FF:000196">
    <property type="entry name" value="MFS toxin efflux pump (AflT)"/>
    <property type="match status" value="1"/>
</dbReference>
<name>A0A9P9ESN2_9HYPO</name>
<protein>
    <submittedName>
        <fullName evidence="11">Major facilitator superfamily domain-containing protein</fullName>
    </submittedName>
</protein>
<feature type="transmembrane region" description="Helical" evidence="9">
    <location>
        <begin position="127"/>
        <end position="154"/>
    </location>
</feature>
<feature type="region of interest" description="Disordered" evidence="8">
    <location>
        <begin position="559"/>
        <end position="603"/>
    </location>
</feature>
<dbReference type="PANTHER" id="PTHR23501">
    <property type="entry name" value="MAJOR FACILITATOR SUPERFAMILY"/>
    <property type="match status" value="1"/>
</dbReference>
<keyword evidence="5 9" id="KW-1133">Transmembrane helix</keyword>
<dbReference type="GO" id="GO:0022857">
    <property type="term" value="F:transmembrane transporter activity"/>
    <property type="evidence" value="ECO:0007669"/>
    <property type="project" value="InterPro"/>
</dbReference>
<feature type="transmembrane region" description="Helical" evidence="9">
    <location>
        <begin position="287"/>
        <end position="306"/>
    </location>
</feature>
<gene>
    <name evidence="11" type="ORF">EDB81DRAFT_843043</name>
</gene>
<dbReference type="NCBIfam" id="TIGR03833">
    <property type="entry name" value="YwbE family protein"/>
    <property type="match status" value="1"/>
</dbReference>